<proteinExistence type="predicted"/>
<comment type="caution">
    <text evidence="1">The sequence shown here is derived from an EMBL/GenBank/DDBJ whole genome shotgun (WGS) entry which is preliminary data.</text>
</comment>
<dbReference type="EMBL" id="PCST01000043">
    <property type="protein sequence ID" value="PIP55425.1"/>
    <property type="molecule type" value="Genomic_DNA"/>
</dbReference>
<name>A0A2H0BCL8_9BACT</name>
<accession>A0A2H0BCL8</accession>
<dbReference type="AlphaFoldDB" id="A0A2H0BCL8"/>
<protein>
    <submittedName>
        <fullName evidence="1">Uncharacterized protein</fullName>
    </submittedName>
</protein>
<evidence type="ECO:0000313" key="1">
    <source>
        <dbReference type="EMBL" id="PIP55425.1"/>
    </source>
</evidence>
<organism evidence="1 2">
    <name type="scientific">Candidatus Zambryskibacteria bacterium CG22_combo_CG10-13_8_21_14_all_42_17</name>
    <dbReference type="NCBI Taxonomy" id="1975118"/>
    <lineage>
        <taxon>Bacteria</taxon>
        <taxon>Candidatus Zambryskiibacteriota</taxon>
    </lineage>
</organism>
<dbReference type="Proteomes" id="UP000229794">
    <property type="component" value="Unassembled WGS sequence"/>
</dbReference>
<evidence type="ECO:0000313" key="2">
    <source>
        <dbReference type="Proteomes" id="UP000229794"/>
    </source>
</evidence>
<sequence length="168" mass="19904">MSKEYFRKNYKGVLIMAVDEKQLDFVSNALNLVKKKDKRSFRKILKCLKVIFVPSVRGHLNGTYEKYRVWITEGGILERNTTPFIASLIIHEAHHVSQYLSGHRYKLPHSEISSLREQMKFLKMINDDFSLNWLEKELQRKWWKDVVGNTKSTTKLDSYLEILKNLNK</sequence>
<gene>
    <name evidence="1" type="ORF">COX06_03305</name>
</gene>
<reference evidence="1 2" key="1">
    <citation type="submission" date="2017-09" db="EMBL/GenBank/DDBJ databases">
        <title>Depth-based differentiation of microbial function through sediment-hosted aquifers and enrichment of novel symbionts in the deep terrestrial subsurface.</title>
        <authorList>
            <person name="Probst A.J."/>
            <person name="Ladd B."/>
            <person name="Jarett J.K."/>
            <person name="Geller-Mcgrath D.E."/>
            <person name="Sieber C.M."/>
            <person name="Emerson J.B."/>
            <person name="Anantharaman K."/>
            <person name="Thomas B.C."/>
            <person name="Malmstrom R."/>
            <person name="Stieglmeier M."/>
            <person name="Klingl A."/>
            <person name="Woyke T."/>
            <person name="Ryan C.M."/>
            <person name="Banfield J.F."/>
        </authorList>
    </citation>
    <scope>NUCLEOTIDE SEQUENCE [LARGE SCALE GENOMIC DNA]</scope>
    <source>
        <strain evidence="1">CG22_combo_CG10-13_8_21_14_all_42_17</strain>
    </source>
</reference>